<keyword evidence="1" id="KW-0732">Signal</keyword>
<reference evidence="2" key="1">
    <citation type="submission" date="2021-06" db="EMBL/GenBank/DDBJ databases">
        <authorList>
            <person name="Kallberg Y."/>
            <person name="Tangrot J."/>
            <person name="Rosling A."/>
        </authorList>
    </citation>
    <scope>NUCLEOTIDE SEQUENCE</scope>
    <source>
        <strain evidence="2">UK204</strain>
    </source>
</reference>
<gene>
    <name evidence="2" type="ORF">FCALED_LOCUS480</name>
</gene>
<proteinExistence type="predicted"/>
<dbReference type="EMBL" id="CAJVPQ010000047">
    <property type="protein sequence ID" value="CAG8440359.1"/>
    <property type="molecule type" value="Genomic_DNA"/>
</dbReference>
<feature type="signal peptide" evidence="1">
    <location>
        <begin position="1"/>
        <end position="25"/>
    </location>
</feature>
<evidence type="ECO:0000313" key="3">
    <source>
        <dbReference type="Proteomes" id="UP000789570"/>
    </source>
</evidence>
<keyword evidence="3" id="KW-1185">Reference proteome</keyword>
<dbReference type="AlphaFoldDB" id="A0A9N8YN14"/>
<protein>
    <submittedName>
        <fullName evidence="2">7645_t:CDS:1</fullName>
    </submittedName>
</protein>
<name>A0A9N8YN14_9GLOM</name>
<dbReference type="Proteomes" id="UP000789570">
    <property type="component" value="Unassembled WGS sequence"/>
</dbReference>
<comment type="caution">
    <text evidence="2">The sequence shown here is derived from an EMBL/GenBank/DDBJ whole genome shotgun (WGS) entry which is preliminary data.</text>
</comment>
<organism evidence="2 3">
    <name type="scientific">Funneliformis caledonium</name>
    <dbReference type="NCBI Taxonomy" id="1117310"/>
    <lineage>
        <taxon>Eukaryota</taxon>
        <taxon>Fungi</taxon>
        <taxon>Fungi incertae sedis</taxon>
        <taxon>Mucoromycota</taxon>
        <taxon>Glomeromycotina</taxon>
        <taxon>Glomeromycetes</taxon>
        <taxon>Glomerales</taxon>
        <taxon>Glomeraceae</taxon>
        <taxon>Funneliformis</taxon>
    </lineage>
</organism>
<sequence length="138" mass="15977">MKSQSLSQFFFSVLLFTILTTSVLSITCPPEYTDEVNYTNAKTRYIVSLKKSEQSSSDVETHFAYLRDCMNRILVYSSQVDYHGTINDTIISENQKVIYILKTVNIYYGWFDPNYVVERLSKLEIVNSAEKDQKVSIN</sequence>
<evidence type="ECO:0000256" key="1">
    <source>
        <dbReference type="SAM" id="SignalP"/>
    </source>
</evidence>
<feature type="chain" id="PRO_5040176276" evidence="1">
    <location>
        <begin position="26"/>
        <end position="138"/>
    </location>
</feature>
<dbReference type="OrthoDB" id="10353379at2759"/>
<accession>A0A9N8YN14</accession>
<evidence type="ECO:0000313" key="2">
    <source>
        <dbReference type="EMBL" id="CAG8440359.1"/>
    </source>
</evidence>